<accession>A0A1Y4QXJ7</accession>
<dbReference type="Proteomes" id="UP000196074">
    <property type="component" value="Unassembled WGS sequence"/>
</dbReference>
<proteinExistence type="predicted"/>
<evidence type="ECO:0000313" key="2">
    <source>
        <dbReference type="Proteomes" id="UP000196074"/>
    </source>
</evidence>
<dbReference type="AlphaFoldDB" id="A0A1Y4QXJ7"/>
<comment type="caution">
    <text evidence="1">The sequence shown here is derived from an EMBL/GenBank/DDBJ whole genome shotgun (WGS) entry which is preliminary data.</text>
</comment>
<protein>
    <submittedName>
        <fullName evidence="1">Uncharacterized protein</fullName>
    </submittedName>
</protein>
<dbReference type="EMBL" id="NFLC01000026">
    <property type="protein sequence ID" value="OUQ08963.1"/>
    <property type="molecule type" value="Genomic_DNA"/>
</dbReference>
<reference evidence="2" key="1">
    <citation type="submission" date="2017-04" db="EMBL/GenBank/DDBJ databases">
        <title>Function of individual gut microbiota members based on whole genome sequencing of pure cultures obtained from chicken caecum.</title>
        <authorList>
            <person name="Medvecky M."/>
            <person name="Cejkova D."/>
            <person name="Polansky O."/>
            <person name="Karasova D."/>
            <person name="Kubasova T."/>
            <person name="Cizek A."/>
            <person name="Rychlik I."/>
        </authorList>
    </citation>
    <scope>NUCLEOTIDE SEQUENCE [LARGE SCALE GENOMIC DNA]</scope>
    <source>
        <strain evidence="2">An144</strain>
    </source>
</reference>
<dbReference type="RefSeq" id="WP_087215933.1">
    <property type="nucleotide sequence ID" value="NZ_CP144502.1"/>
</dbReference>
<organism evidence="1 2">
    <name type="scientific">Enterococcus cecorum</name>
    <dbReference type="NCBI Taxonomy" id="44008"/>
    <lineage>
        <taxon>Bacteria</taxon>
        <taxon>Bacillati</taxon>
        <taxon>Bacillota</taxon>
        <taxon>Bacilli</taxon>
        <taxon>Lactobacillales</taxon>
        <taxon>Enterococcaceae</taxon>
        <taxon>Enterococcus</taxon>
    </lineage>
</organism>
<name>A0A1Y4QXJ7_9ENTE</name>
<sequence>MRKITDLYHEYLPNVPGMADWYFDYDVNLFDNQSKSEPYAKKLVLFQAKTKEIFTVYEASEQQVISNVATPEFDGEKLYFLVLDQVVNQILLMSYTLLTQEVREEARISAESAPFARLHLYVSPVLLAQEDSLNEQLEIYYPKRFTLPLLEDESFECQEGDYYYFSKWLADETLPRRNAYLVKNAKGQVVEEGIGRIMRFENGEFMIV</sequence>
<evidence type="ECO:0000313" key="1">
    <source>
        <dbReference type="EMBL" id="OUQ08963.1"/>
    </source>
</evidence>
<gene>
    <name evidence="1" type="ORF">B5E88_10500</name>
</gene>